<feature type="non-terminal residue" evidence="1">
    <location>
        <position position="69"/>
    </location>
</feature>
<dbReference type="GeneID" id="77724756"/>
<dbReference type="Pfam" id="PF12585">
    <property type="entry name" value="DUF3759"/>
    <property type="match status" value="1"/>
</dbReference>
<dbReference type="PANTHER" id="PTHR37450">
    <property type="entry name" value="CIPC PROTEIN"/>
    <property type="match status" value="1"/>
</dbReference>
<dbReference type="PANTHER" id="PTHR37450:SF1">
    <property type="entry name" value="CIPC PROTEIN"/>
    <property type="match status" value="1"/>
</dbReference>
<dbReference type="Proteomes" id="UP001164286">
    <property type="component" value="Unassembled WGS sequence"/>
</dbReference>
<dbReference type="EMBL" id="JAKWFO010000006">
    <property type="protein sequence ID" value="KAI9634865.1"/>
    <property type="molecule type" value="Genomic_DNA"/>
</dbReference>
<dbReference type="RefSeq" id="XP_052944642.1">
    <property type="nucleotide sequence ID" value="XM_053085555.1"/>
</dbReference>
<proteinExistence type="predicted"/>
<dbReference type="InterPro" id="IPR022234">
    <property type="entry name" value="DUF3759"/>
</dbReference>
<gene>
    <name evidence="1" type="ORF">MKK02DRAFT_15252</name>
</gene>
<feature type="non-terminal residue" evidence="1">
    <location>
        <position position="1"/>
    </location>
</feature>
<evidence type="ECO:0000313" key="2">
    <source>
        <dbReference type="Proteomes" id="UP001164286"/>
    </source>
</evidence>
<reference evidence="1" key="1">
    <citation type="journal article" date="2022" name="G3 (Bethesda)">
        <title>High quality genome of the basidiomycete yeast Dioszegia hungarica PDD-24b-2 isolated from cloud water.</title>
        <authorList>
            <person name="Jarrige D."/>
            <person name="Haridas S."/>
            <person name="Bleykasten-Grosshans C."/>
            <person name="Joly M."/>
            <person name="Nadalig T."/>
            <person name="Sancelme M."/>
            <person name="Vuilleumier S."/>
            <person name="Grigoriev I.V."/>
            <person name="Amato P."/>
            <person name="Bringel F."/>
        </authorList>
    </citation>
    <scope>NUCLEOTIDE SEQUENCE</scope>
    <source>
        <strain evidence="1">PDD-24b-2</strain>
    </source>
</reference>
<keyword evidence="2" id="KW-1185">Reference proteome</keyword>
<dbReference type="AlphaFoldDB" id="A0AA38H6J9"/>
<name>A0AA38H6J9_9TREE</name>
<accession>A0AA38H6J9</accession>
<evidence type="ECO:0000313" key="1">
    <source>
        <dbReference type="EMBL" id="KAI9634865.1"/>
    </source>
</evidence>
<comment type="caution">
    <text evidence="1">The sequence shown here is derived from an EMBL/GenBank/DDBJ whole genome shotgun (WGS) entry which is preliminary data.</text>
</comment>
<organism evidence="1 2">
    <name type="scientific">Dioszegia hungarica</name>
    <dbReference type="NCBI Taxonomy" id="4972"/>
    <lineage>
        <taxon>Eukaryota</taxon>
        <taxon>Fungi</taxon>
        <taxon>Dikarya</taxon>
        <taxon>Basidiomycota</taxon>
        <taxon>Agaricomycotina</taxon>
        <taxon>Tremellomycetes</taxon>
        <taxon>Tremellales</taxon>
        <taxon>Bulleribasidiaceae</taxon>
        <taxon>Dioszegia</taxon>
    </lineage>
</organism>
<sequence>AHELIAGAASFEAMRAYEQHQAQNGKPQSFAIAKEIIAGFAGAEVDKLIETKGLNEVDALRAKHEAREQ</sequence>
<protein>
    <submittedName>
        <fullName evidence="1">Uncharacterized protein</fullName>
    </submittedName>
</protein>